<dbReference type="EMBL" id="SRID01000556">
    <property type="protein sequence ID" value="TGA85625.1"/>
    <property type="molecule type" value="Genomic_DNA"/>
</dbReference>
<gene>
    <name evidence="2" type="ORF">E4099_30835</name>
</gene>
<dbReference type="AlphaFoldDB" id="A0A4Z0FUB0"/>
<name>A0A4Z0FUB0_9ACTN</name>
<protein>
    <recommendedName>
        <fullName evidence="4">Squalene/phytoene synthase family protein</fullName>
    </recommendedName>
</protein>
<keyword evidence="3" id="KW-1185">Reference proteome</keyword>
<proteinExistence type="predicted"/>
<evidence type="ECO:0000313" key="3">
    <source>
        <dbReference type="Proteomes" id="UP000297948"/>
    </source>
</evidence>
<dbReference type="Proteomes" id="UP000297948">
    <property type="component" value="Unassembled WGS sequence"/>
</dbReference>
<accession>A0A4Z0FUB0</accession>
<evidence type="ECO:0000256" key="1">
    <source>
        <dbReference type="SAM" id="MobiDB-lite"/>
    </source>
</evidence>
<feature type="region of interest" description="Disordered" evidence="1">
    <location>
        <begin position="292"/>
        <end position="313"/>
    </location>
</feature>
<sequence>MTTTVHTAIVRTRDLVRGPLALAEQPAWEHTAITFQHQLKAMPITDTAIDLAIRLGSPARAANCLRPALQHVEALVYRGDLSFEDHQRHGTAADTTWRQGIDAILGAYRLADDSALAGELDTLADYFELETRIAGGLEPLTPDLLHATCYQRSSHIRFLVRLAHHLADLPLHEEFLRLAGHVFARDEITADCVTYASDLAEGSFNTLRLQAVLHGPRGAAEAQRALYARVLGDLDAELAQADRPTLALFGNAFLPRLTRPRRHRHDPDPRPRAYYRAMPPAMLRRHIREQVRRSKRLAPVPVPQAQHEPSAEG</sequence>
<comment type="caution">
    <text evidence="2">The sequence shown here is derived from an EMBL/GenBank/DDBJ whole genome shotgun (WGS) entry which is preliminary data.</text>
</comment>
<evidence type="ECO:0008006" key="4">
    <source>
        <dbReference type="Google" id="ProtNLM"/>
    </source>
</evidence>
<evidence type="ECO:0000313" key="2">
    <source>
        <dbReference type="EMBL" id="TGA85625.1"/>
    </source>
</evidence>
<organism evidence="2 3">
    <name type="scientific">Streptomyces palmae</name>
    <dbReference type="NCBI Taxonomy" id="1701085"/>
    <lineage>
        <taxon>Bacteria</taxon>
        <taxon>Bacillati</taxon>
        <taxon>Actinomycetota</taxon>
        <taxon>Actinomycetes</taxon>
        <taxon>Kitasatosporales</taxon>
        <taxon>Streptomycetaceae</taxon>
        <taxon>Streptomyces</taxon>
    </lineage>
</organism>
<dbReference type="OrthoDB" id="488426at2"/>
<dbReference type="RefSeq" id="WP_135342397.1">
    <property type="nucleotide sequence ID" value="NZ_JBHLTX010000045.1"/>
</dbReference>
<reference evidence="2 3" key="1">
    <citation type="submission" date="2019-03" db="EMBL/GenBank/DDBJ databases">
        <authorList>
            <person name="Gonzalez-Pimentel J.L."/>
        </authorList>
    </citation>
    <scope>NUCLEOTIDE SEQUENCE [LARGE SCALE GENOMIC DNA]</scope>
    <source>
        <strain evidence="2 3">JCM 31289</strain>
    </source>
</reference>